<feature type="region of interest" description="Disordered" evidence="1">
    <location>
        <begin position="1"/>
        <end position="26"/>
    </location>
</feature>
<protein>
    <submittedName>
        <fullName evidence="2">Uncharacterized protein</fullName>
    </submittedName>
</protein>
<feature type="compositionally biased region" description="Basic and acidic residues" evidence="1">
    <location>
        <begin position="88"/>
        <end position="101"/>
    </location>
</feature>
<proteinExistence type="predicted"/>
<evidence type="ECO:0000256" key="1">
    <source>
        <dbReference type="SAM" id="MobiDB-lite"/>
    </source>
</evidence>
<keyword evidence="3" id="KW-1185">Reference proteome</keyword>
<feature type="compositionally biased region" description="Polar residues" evidence="1">
    <location>
        <begin position="1"/>
        <end position="18"/>
    </location>
</feature>
<accession>A0A4C1WE64</accession>
<dbReference type="Proteomes" id="UP000299102">
    <property type="component" value="Unassembled WGS sequence"/>
</dbReference>
<organism evidence="2 3">
    <name type="scientific">Eumeta variegata</name>
    <name type="common">Bagworm moth</name>
    <name type="synonym">Eumeta japonica</name>
    <dbReference type="NCBI Taxonomy" id="151549"/>
    <lineage>
        <taxon>Eukaryota</taxon>
        <taxon>Metazoa</taxon>
        <taxon>Ecdysozoa</taxon>
        <taxon>Arthropoda</taxon>
        <taxon>Hexapoda</taxon>
        <taxon>Insecta</taxon>
        <taxon>Pterygota</taxon>
        <taxon>Neoptera</taxon>
        <taxon>Endopterygota</taxon>
        <taxon>Lepidoptera</taxon>
        <taxon>Glossata</taxon>
        <taxon>Ditrysia</taxon>
        <taxon>Tineoidea</taxon>
        <taxon>Psychidae</taxon>
        <taxon>Oiketicinae</taxon>
        <taxon>Eumeta</taxon>
    </lineage>
</organism>
<sequence>MKESASIAQLGNSETTATAPAEVGERQQRTVLERLLRAPERTARAALTPCETSRLVHTTCLTIRRSDDNLLSLREAGSDRRAQRRTSRARDVQCTKAEARRPAATRPVHQNGVCGKCVAAQRGAATSNPDYRTGDMEKKSLKLRVKRSIISMEGCPAGMIRCPIVGCCDENILA</sequence>
<evidence type="ECO:0000313" key="3">
    <source>
        <dbReference type="Proteomes" id="UP000299102"/>
    </source>
</evidence>
<comment type="caution">
    <text evidence="2">The sequence shown here is derived from an EMBL/GenBank/DDBJ whole genome shotgun (WGS) entry which is preliminary data.</text>
</comment>
<dbReference type="AlphaFoldDB" id="A0A4C1WE64"/>
<evidence type="ECO:0000313" key="2">
    <source>
        <dbReference type="EMBL" id="GBP48464.1"/>
    </source>
</evidence>
<reference evidence="2 3" key="1">
    <citation type="journal article" date="2019" name="Commun. Biol.">
        <title>The bagworm genome reveals a unique fibroin gene that provides high tensile strength.</title>
        <authorList>
            <person name="Kono N."/>
            <person name="Nakamura H."/>
            <person name="Ohtoshi R."/>
            <person name="Tomita M."/>
            <person name="Numata K."/>
            <person name="Arakawa K."/>
        </authorList>
    </citation>
    <scope>NUCLEOTIDE SEQUENCE [LARGE SCALE GENOMIC DNA]</scope>
</reference>
<feature type="region of interest" description="Disordered" evidence="1">
    <location>
        <begin position="77"/>
        <end position="102"/>
    </location>
</feature>
<dbReference type="EMBL" id="BGZK01000525">
    <property type="protein sequence ID" value="GBP48464.1"/>
    <property type="molecule type" value="Genomic_DNA"/>
</dbReference>
<name>A0A4C1WE64_EUMVA</name>
<gene>
    <name evidence="2" type="ORF">EVAR_16132_1</name>
</gene>